<dbReference type="AlphaFoldDB" id="G3H4A2"/>
<accession>G3H4A2</accession>
<organism evidence="2 3">
    <name type="scientific">Cricetulus griseus</name>
    <name type="common">Chinese hamster</name>
    <name type="synonym">Cricetulus barabensis griseus</name>
    <dbReference type="NCBI Taxonomy" id="10029"/>
    <lineage>
        <taxon>Eukaryota</taxon>
        <taxon>Metazoa</taxon>
        <taxon>Chordata</taxon>
        <taxon>Craniata</taxon>
        <taxon>Vertebrata</taxon>
        <taxon>Euteleostomi</taxon>
        <taxon>Mammalia</taxon>
        <taxon>Eutheria</taxon>
        <taxon>Euarchontoglires</taxon>
        <taxon>Glires</taxon>
        <taxon>Rodentia</taxon>
        <taxon>Myomorpha</taxon>
        <taxon>Muroidea</taxon>
        <taxon>Cricetidae</taxon>
        <taxon>Cricetinae</taxon>
        <taxon>Cricetulus</taxon>
    </lineage>
</organism>
<feature type="compositionally biased region" description="Low complexity" evidence="1">
    <location>
        <begin position="23"/>
        <end position="34"/>
    </location>
</feature>
<evidence type="ECO:0000313" key="2">
    <source>
        <dbReference type="EMBL" id="EGV97444.1"/>
    </source>
</evidence>
<proteinExistence type="predicted"/>
<evidence type="ECO:0000256" key="1">
    <source>
        <dbReference type="SAM" id="MobiDB-lite"/>
    </source>
</evidence>
<gene>
    <name evidence="2" type="ORF">I79_005102</name>
</gene>
<evidence type="ECO:0000313" key="3">
    <source>
        <dbReference type="Proteomes" id="UP000001075"/>
    </source>
</evidence>
<dbReference type="EMBL" id="JH000137">
    <property type="protein sequence ID" value="EGV97444.1"/>
    <property type="molecule type" value="Genomic_DNA"/>
</dbReference>
<protein>
    <submittedName>
        <fullName evidence="2">Uncharacterized protein</fullName>
    </submittedName>
</protein>
<name>G3H4A2_CRIGR</name>
<sequence length="92" mass="10376">MHKAFGGRNYTLSWMESKPYVTASPSSRPGSSKSAGDKGWLESQVHFQTQLTRCPCGRHNLQGHAWALKGLLQGMPRTVRFWSQVFSWHLGT</sequence>
<reference evidence="3" key="1">
    <citation type="journal article" date="2011" name="Nat. Biotechnol.">
        <title>The genomic sequence of the Chinese hamster ovary (CHO)-K1 cell line.</title>
        <authorList>
            <person name="Xu X."/>
            <person name="Nagarajan H."/>
            <person name="Lewis N.E."/>
            <person name="Pan S."/>
            <person name="Cai Z."/>
            <person name="Liu X."/>
            <person name="Chen W."/>
            <person name="Xie M."/>
            <person name="Wang W."/>
            <person name="Hammond S."/>
            <person name="Andersen M.R."/>
            <person name="Neff N."/>
            <person name="Passarelli B."/>
            <person name="Koh W."/>
            <person name="Fan H.C."/>
            <person name="Wang J."/>
            <person name="Gui Y."/>
            <person name="Lee K.H."/>
            <person name="Betenbaugh M.J."/>
            <person name="Quake S.R."/>
            <person name="Famili I."/>
            <person name="Palsson B.O."/>
            <person name="Wang J."/>
        </authorList>
    </citation>
    <scope>NUCLEOTIDE SEQUENCE [LARGE SCALE GENOMIC DNA]</scope>
    <source>
        <strain evidence="3">CHO K1 cell line</strain>
    </source>
</reference>
<feature type="region of interest" description="Disordered" evidence="1">
    <location>
        <begin position="20"/>
        <end position="39"/>
    </location>
</feature>
<dbReference type="InParanoid" id="G3H4A2"/>
<dbReference type="Proteomes" id="UP000001075">
    <property type="component" value="Unassembled WGS sequence"/>
</dbReference>